<dbReference type="Gene3D" id="3.40.50.1820">
    <property type="entry name" value="alpha/beta hydrolase"/>
    <property type="match status" value="1"/>
</dbReference>
<dbReference type="InterPro" id="IPR050266">
    <property type="entry name" value="AB_hydrolase_sf"/>
</dbReference>
<dbReference type="AlphaFoldDB" id="A0A4U0TTM1"/>
<keyword evidence="3" id="KW-1185">Reference proteome</keyword>
<gene>
    <name evidence="2" type="ORF">B0A50_05431</name>
</gene>
<dbReference type="GO" id="GO:0016020">
    <property type="term" value="C:membrane"/>
    <property type="evidence" value="ECO:0007669"/>
    <property type="project" value="TreeGrafter"/>
</dbReference>
<evidence type="ECO:0000313" key="2">
    <source>
        <dbReference type="EMBL" id="TKA25570.1"/>
    </source>
</evidence>
<sequence length="420" mass="47226">MSTQNFKVKAHKFPGQHIRQYPGATRHREEDVLFLEAKQYTPLSNPKPQEGDVTILATHAVSFPKELYEPLWDDLLEQSGHQGFRVRSIWVVDASNQGASGVINERTQGDDPSFFDHPRDLLHMINLFRGDFPQPVVGIGHSMGGTALIQLAHLHPRLLSSLVLFDPVLGINAATDFASVFYLNSIRPDLWPSQEMAEKTSRALFRSWNPRVLDKWMKHGLRNTPTLAHPEPSKVTLQTSKAQGAWTYGRSWFDPLSNSGSFATLAARAKYPDMHDGILQTHPFYRPEDAVVWNDLPRLRPGVFYVSPETGPMIDEKIAREKLSRTGCGPGGSGGTADGRVSSIVLKGTGHLLPFEKPVECARLAAEWLSRDLKAWQERATFEREHRDNKSVDKVTLSDEWIKQTKLYFLRSKASGKAKL</sequence>
<dbReference type="PANTHER" id="PTHR43798">
    <property type="entry name" value="MONOACYLGLYCEROL LIPASE"/>
    <property type="match status" value="1"/>
</dbReference>
<dbReference type="Pfam" id="PF12697">
    <property type="entry name" value="Abhydrolase_6"/>
    <property type="match status" value="1"/>
</dbReference>
<accession>A0A4U0TTM1</accession>
<evidence type="ECO:0000313" key="3">
    <source>
        <dbReference type="Proteomes" id="UP000308549"/>
    </source>
</evidence>
<dbReference type="EMBL" id="NAJL01000034">
    <property type="protein sequence ID" value="TKA25570.1"/>
    <property type="molecule type" value="Genomic_DNA"/>
</dbReference>
<protein>
    <recommendedName>
        <fullName evidence="1">AB hydrolase-1 domain-containing protein</fullName>
    </recommendedName>
</protein>
<dbReference type="Proteomes" id="UP000308549">
    <property type="component" value="Unassembled WGS sequence"/>
</dbReference>
<organism evidence="2 3">
    <name type="scientific">Salinomyces thailandicus</name>
    <dbReference type="NCBI Taxonomy" id="706561"/>
    <lineage>
        <taxon>Eukaryota</taxon>
        <taxon>Fungi</taxon>
        <taxon>Dikarya</taxon>
        <taxon>Ascomycota</taxon>
        <taxon>Pezizomycotina</taxon>
        <taxon>Dothideomycetes</taxon>
        <taxon>Dothideomycetidae</taxon>
        <taxon>Mycosphaerellales</taxon>
        <taxon>Teratosphaeriaceae</taxon>
        <taxon>Salinomyces</taxon>
    </lineage>
</organism>
<dbReference type="InterPro" id="IPR029058">
    <property type="entry name" value="AB_hydrolase_fold"/>
</dbReference>
<proteinExistence type="predicted"/>
<name>A0A4U0TTM1_9PEZI</name>
<comment type="caution">
    <text evidence="2">The sequence shown here is derived from an EMBL/GenBank/DDBJ whole genome shotgun (WGS) entry which is preliminary data.</text>
</comment>
<reference evidence="2 3" key="1">
    <citation type="submission" date="2017-03" db="EMBL/GenBank/DDBJ databases">
        <title>Genomes of endolithic fungi from Antarctica.</title>
        <authorList>
            <person name="Coleine C."/>
            <person name="Masonjones S."/>
            <person name="Stajich J.E."/>
        </authorList>
    </citation>
    <scope>NUCLEOTIDE SEQUENCE [LARGE SCALE GENOMIC DNA]</scope>
    <source>
        <strain evidence="2 3">CCFEE 6315</strain>
    </source>
</reference>
<evidence type="ECO:0000259" key="1">
    <source>
        <dbReference type="Pfam" id="PF12697"/>
    </source>
</evidence>
<feature type="domain" description="AB hydrolase-1" evidence="1">
    <location>
        <begin position="72"/>
        <end position="363"/>
    </location>
</feature>
<dbReference type="PANTHER" id="PTHR43798:SF33">
    <property type="entry name" value="HYDROLASE, PUTATIVE (AFU_ORTHOLOGUE AFUA_2G14860)-RELATED"/>
    <property type="match status" value="1"/>
</dbReference>
<dbReference type="SUPFAM" id="SSF53474">
    <property type="entry name" value="alpha/beta-Hydrolases"/>
    <property type="match status" value="1"/>
</dbReference>
<dbReference type="OrthoDB" id="94039at2759"/>
<dbReference type="InterPro" id="IPR000073">
    <property type="entry name" value="AB_hydrolase_1"/>
</dbReference>